<organism evidence="2">
    <name type="scientific">Cacopsylla melanoneura</name>
    <dbReference type="NCBI Taxonomy" id="428564"/>
    <lineage>
        <taxon>Eukaryota</taxon>
        <taxon>Metazoa</taxon>
        <taxon>Ecdysozoa</taxon>
        <taxon>Arthropoda</taxon>
        <taxon>Hexapoda</taxon>
        <taxon>Insecta</taxon>
        <taxon>Pterygota</taxon>
        <taxon>Neoptera</taxon>
        <taxon>Paraneoptera</taxon>
        <taxon>Hemiptera</taxon>
        <taxon>Sternorrhyncha</taxon>
        <taxon>Psylloidea</taxon>
        <taxon>Psyllidae</taxon>
        <taxon>Psyllinae</taxon>
        <taxon>Cacopsylla</taxon>
    </lineage>
</organism>
<keyword evidence="1" id="KW-0812">Transmembrane</keyword>
<feature type="transmembrane region" description="Helical" evidence="1">
    <location>
        <begin position="6"/>
        <end position="28"/>
    </location>
</feature>
<proteinExistence type="predicted"/>
<accession>A0A8D8TPQ2</accession>
<keyword evidence="1" id="KW-1133">Transmembrane helix</keyword>
<dbReference type="AlphaFoldDB" id="A0A8D8TPQ2"/>
<name>A0A8D8TPQ2_9HEMI</name>
<sequence>MMESYHLSHIVCFVYFLSFQLHCQWIYLVPIESQEHWCVIFNHIIFVSLNACVTDFTAKIIPMFLSYHRNIFTQHFILTSYITCIIIIGIRHATEPTPIAKLIEM</sequence>
<feature type="transmembrane region" description="Helical" evidence="1">
    <location>
        <begin position="40"/>
        <end position="65"/>
    </location>
</feature>
<protein>
    <submittedName>
        <fullName evidence="2">Uncharacterized protein</fullName>
    </submittedName>
</protein>
<dbReference type="EMBL" id="HBUF01307387">
    <property type="protein sequence ID" value="CAG6692470.1"/>
    <property type="molecule type" value="Transcribed_RNA"/>
</dbReference>
<evidence type="ECO:0000313" key="2">
    <source>
        <dbReference type="EMBL" id="CAG6692470.1"/>
    </source>
</evidence>
<reference evidence="2" key="1">
    <citation type="submission" date="2021-05" db="EMBL/GenBank/DDBJ databases">
        <authorList>
            <person name="Alioto T."/>
            <person name="Alioto T."/>
            <person name="Gomez Garrido J."/>
        </authorList>
    </citation>
    <scope>NUCLEOTIDE SEQUENCE</scope>
</reference>
<feature type="transmembrane region" description="Helical" evidence="1">
    <location>
        <begin position="71"/>
        <end position="90"/>
    </location>
</feature>
<keyword evidence="1" id="KW-0472">Membrane</keyword>
<evidence type="ECO:0000256" key="1">
    <source>
        <dbReference type="SAM" id="Phobius"/>
    </source>
</evidence>